<dbReference type="STRING" id="8090.ENSORLP00000004941"/>
<protein>
    <submittedName>
        <fullName evidence="2">Upper zone of growth plate and cartilage matrix associated b</fullName>
    </submittedName>
</protein>
<dbReference type="GO" id="GO:0048706">
    <property type="term" value="P:embryonic skeletal system development"/>
    <property type="evidence" value="ECO:0000318"/>
    <property type="project" value="GO_Central"/>
</dbReference>
<sequence length="250" mass="28181">MSESYPFEGKPRKNVQLACFLATTTKMRDAVSATTLYQNKSVSLWPSNTDRLLETTGAQEFPDSCTAPHKLLLLRVFPLQATVSASKRSSCGRCKRGSAPQTVSPLRQLTLSSATTPLPGYRRDREEAAPPSASPEADSAAVASSTGSVTDPQGPLKRIFMKEADAANFFRRRSRRAVKSQDELDAEQRQVIAADERKREFHEEKRNEFESYAEEDNDEVNERSRESTEQWREFQYDGVHPPHEDNRHSN</sequence>
<dbReference type="HOGENOM" id="CLU_153982_1_0_1"/>
<dbReference type="GO" id="GO:0031012">
    <property type="term" value="C:extracellular matrix"/>
    <property type="evidence" value="ECO:0000318"/>
    <property type="project" value="GO_Central"/>
</dbReference>
<name>H2LG48_ORYLA</name>
<dbReference type="Ensembl" id="ENSORLT00000004942.2">
    <property type="protein sequence ID" value="ENSORLP00000004941.2"/>
    <property type="gene ID" value="ENSORLG00000003954.2"/>
</dbReference>
<dbReference type="InParanoid" id="H2LG48"/>
<dbReference type="AlphaFoldDB" id="H2LG48"/>
<accession>H2LG48</accession>
<feature type="region of interest" description="Disordered" evidence="1">
    <location>
        <begin position="90"/>
        <end position="156"/>
    </location>
</feature>
<dbReference type="GeneTree" id="ENSGT00390000011492"/>
<dbReference type="Bgee" id="ENSORLG00000003954">
    <property type="expression patterns" value="Expressed in bone element and 5 other cell types or tissues"/>
</dbReference>
<dbReference type="Pfam" id="PF17085">
    <property type="entry name" value="UCMA"/>
    <property type="match status" value="1"/>
</dbReference>
<proteinExistence type="predicted"/>
<feature type="compositionally biased region" description="Basic and acidic residues" evidence="1">
    <location>
        <begin position="220"/>
        <end position="250"/>
    </location>
</feature>
<reference evidence="2" key="2">
    <citation type="submission" date="2025-08" db="UniProtKB">
        <authorList>
            <consortium name="Ensembl"/>
        </authorList>
    </citation>
    <scope>IDENTIFICATION</scope>
    <source>
        <strain evidence="2">Hd-rR</strain>
    </source>
</reference>
<gene>
    <name evidence="2" type="primary">ucmab</name>
</gene>
<evidence type="ECO:0000256" key="1">
    <source>
        <dbReference type="SAM" id="MobiDB-lite"/>
    </source>
</evidence>
<evidence type="ECO:0000313" key="2">
    <source>
        <dbReference type="Ensembl" id="ENSORLP00000004941.2"/>
    </source>
</evidence>
<organism evidence="2 3">
    <name type="scientific">Oryzias latipes</name>
    <name type="common">Japanese rice fish</name>
    <name type="synonym">Japanese killifish</name>
    <dbReference type="NCBI Taxonomy" id="8090"/>
    <lineage>
        <taxon>Eukaryota</taxon>
        <taxon>Metazoa</taxon>
        <taxon>Chordata</taxon>
        <taxon>Craniata</taxon>
        <taxon>Vertebrata</taxon>
        <taxon>Euteleostomi</taxon>
        <taxon>Actinopterygii</taxon>
        <taxon>Neopterygii</taxon>
        <taxon>Teleostei</taxon>
        <taxon>Neoteleostei</taxon>
        <taxon>Acanthomorphata</taxon>
        <taxon>Ovalentaria</taxon>
        <taxon>Atherinomorphae</taxon>
        <taxon>Beloniformes</taxon>
        <taxon>Adrianichthyidae</taxon>
        <taxon>Oryziinae</taxon>
        <taxon>Oryzias</taxon>
    </lineage>
</organism>
<reference evidence="2 3" key="1">
    <citation type="journal article" date="2007" name="Nature">
        <title>The medaka draft genome and insights into vertebrate genome evolution.</title>
        <authorList>
            <person name="Kasahara M."/>
            <person name="Naruse K."/>
            <person name="Sasaki S."/>
            <person name="Nakatani Y."/>
            <person name="Qu W."/>
            <person name="Ahsan B."/>
            <person name="Yamada T."/>
            <person name="Nagayasu Y."/>
            <person name="Doi K."/>
            <person name="Kasai Y."/>
            <person name="Jindo T."/>
            <person name="Kobayashi D."/>
            <person name="Shimada A."/>
            <person name="Toyoda A."/>
            <person name="Kuroki Y."/>
            <person name="Fujiyama A."/>
            <person name="Sasaki T."/>
            <person name="Shimizu A."/>
            <person name="Asakawa S."/>
            <person name="Shimizu N."/>
            <person name="Hashimoto S."/>
            <person name="Yang J."/>
            <person name="Lee Y."/>
            <person name="Matsushima K."/>
            <person name="Sugano S."/>
            <person name="Sakaizumi M."/>
            <person name="Narita T."/>
            <person name="Ohishi K."/>
            <person name="Haga S."/>
            <person name="Ohta F."/>
            <person name="Nomoto H."/>
            <person name="Nogata K."/>
            <person name="Morishita T."/>
            <person name="Endo T."/>
            <person name="Shin-I T."/>
            <person name="Takeda H."/>
            <person name="Morishita S."/>
            <person name="Kohara Y."/>
        </authorList>
    </citation>
    <scope>NUCLEOTIDE SEQUENCE [LARGE SCALE GENOMIC DNA]</scope>
    <source>
        <strain evidence="2 3">Hd-rR</strain>
    </source>
</reference>
<feature type="compositionally biased region" description="Basic and acidic residues" evidence="1">
    <location>
        <begin position="195"/>
        <end position="209"/>
    </location>
</feature>
<evidence type="ECO:0000313" key="3">
    <source>
        <dbReference type="Proteomes" id="UP000001038"/>
    </source>
</evidence>
<keyword evidence="3" id="KW-1185">Reference proteome</keyword>
<dbReference type="GO" id="GO:0045667">
    <property type="term" value="P:regulation of osteoblast differentiation"/>
    <property type="evidence" value="ECO:0007669"/>
    <property type="project" value="InterPro"/>
</dbReference>
<dbReference type="Proteomes" id="UP000001038">
    <property type="component" value="Chromosome 6"/>
</dbReference>
<feature type="compositionally biased region" description="Low complexity" evidence="1">
    <location>
        <begin position="129"/>
        <end position="151"/>
    </location>
</feature>
<dbReference type="InterPro" id="IPR031386">
    <property type="entry name" value="UCMA"/>
</dbReference>
<feature type="region of interest" description="Disordered" evidence="1">
    <location>
        <begin position="195"/>
        <end position="250"/>
    </location>
</feature>
<feature type="compositionally biased region" description="Polar residues" evidence="1">
    <location>
        <begin position="99"/>
        <end position="116"/>
    </location>
</feature>
<reference evidence="2" key="3">
    <citation type="submission" date="2025-09" db="UniProtKB">
        <authorList>
            <consortium name="Ensembl"/>
        </authorList>
    </citation>
    <scope>IDENTIFICATION</scope>
    <source>
        <strain evidence="2">Hd-rR</strain>
    </source>
</reference>